<accession>A0A135Z2M3</accession>
<feature type="compositionally biased region" description="Polar residues" evidence="1">
    <location>
        <begin position="194"/>
        <end position="229"/>
    </location>
</feature>
<reference evidence="2" key="2">
    <citation type="submission" date="2024-06" db="EMBL/GenBank/DDBJ databases">
        <title>Vaginal Lactobacillus fatty acid response mechanisms reveal a metabolite-targeted strategy for bacterial vaginosis treatment.</title>
        <authorList>
            <person name="Zhu M."/>
            <person name="Blainey P.C."/>
            <person name="Bloom S.M."/>
            <person name="Kwon D.S."/>
        </authorList>
    </citation>
    <scope>NUCLEOTIDE SEQUENCE</scope>
    <source>
        <strain evidence="2">194_F1_1</strain>
    </source>
</reference>
<comment type="caution">
    <text evidence="3">The sequence shown here is derived from an EMBL/GenBank/DDBJ whole genome shotgun (WGS) entry which is preliminary data.</text>
</comment>
<proteinExistence type="predicted"/>
<dbReference type="EMBL" id="JBETVU010000007">
    <property type="protein sequence ID" value="MES5148509.1"/>
    <property type="molecule type" value="Genomic_DNA"/>
</dbReference>
<evidence type="ECO:0000313" key="3">
    <source>
        <dbReference type="EMBL" id="RXF57536.1"/>
    </source>
</evidence>
<protein>
    <submittedName>
        <fullName evidence="3">Uncharacterized protein</fullName>
    </submittedName>
</protein>
<dbReference type="Proteomes" id="UP001434419">
    <property type="component" value="Unassembled WGS sequence"/>
</dbReference>
<gene>
    <name evidence="2" type="ORF">ABVC42_00855</name>
    <name evidence="3" type="ORF">ERD32_06700</name>
</gene>
<organism evidence="3 4">
    <name type="scientific">Lactobacillus crispatus</name>
    <dbReference type="NCBI Taxonomy" id="47770"/>
    <lineage>
        <taxon>Bacteria</taxon>
        <taxon>Bacillati</taxon>
        <taxon>Bacillota</taxon>
        <taxon>Bacilli</taxon>
        <taxon>Lactobacillales</taxon>
        <taxon>Lactobacillaceae</taxon>
        <taxon>Lactobacillus</taxon>
    </lineage>
</organism>
<evidence type="ECO:0000313" key="4">
    <source>
        <dbReference type="Proteomes" id="UP000289808"/>
    </source>
</evidence>
<evidence type="ECO:0000256" key="1">
    <source>
        <dbReference type="SAM" id="MobiDB-lite"/>
    </source>
</evidence>
<evidence type="ECO:0000313" key="5">
    <source>
        <dbReference type="Proteomes" id="UP001434419"/>
    </source>
</evidence>
<dbReference type="RefSeq" id="WP_060462917.1">
    <property type="nucleotide sequence ID" value="NZ_CP083390.1"/>
</dbReference>
<keyword evidence="5" id="KW-1185">Reference proteome</keyword>
<dbReference type="AlphaFoldDB" id="A0A135Z2M3"/>
<feature type="compositionally biased region" description="Basic and acidic residues" evidence="1">
    <location>
        <begin position="184"/>
        <end position="193"/>
    </location>
</feature>
<sequence length="229" mass="26113">MANKDFKYFGFRFIVRSPIDKWLQKQDNQIFSLSLMAKMMQKEFGSVDLCKAITDKNIAKVKFVDGKFVYENNQPTIPIDKKTKNKTPLVQYKQKSFRMDDKDFISWVDHQKINKTRSIYISINLMIKSFGYHDLSQILSPSNTDILASGIDSEDPEESANLSMPINKAKSTKAKPKAKKVAKPKNDAPKTDADTNSNKSESQIMDEISNNLKNADISDLNQSMKNLDL</sequence>
<name>A0A135Z2M3_9LACO</name>
<reference evidence="3 4" key="1">
    <citation type="submission" date="2019-01" db="EMBL/GenBank/DDBJ databases">
        <title>The genome sequence of Lactobacillus crispatus L49.</title>
        <authorList>
            <person name="Zhong J."/>
            <person name="Zhang J."/>
        </authorList>
    </citation>
    <scope>NUCLEOTIDE SEQUENCE [LARGE SCALE GENOMIC DNA]</scope>
    <source>
        <strain evidence="3 4">L49</strain>
    </source>
</reference>
<feature type="compositionally biased region" description="Basic residues" evidence="1">
    <location>
        <begin position="170"/>
        <end position="183"/>
    </location>
</feature>
<evidence type="ECO:0000313" key="2">
    <source>
        <dbReference type="EMBL" id="MES5148509.1"/>
    </source>
</evidence>
<dbReference type="Proteomes" id="UP000289808">
    <property type="component" value="Unassembled WGS sequence"/>
</dbReference>
<dbReference type="EMBL" id="SCLX01000034">
    <property type="protein sequence ID" value="RXF57536.1"/>
    <property type="molecule type" value="Genomic_DNA"/>
</dbReference>
<feature type="region of interest" description="Disordered" evidence="1">
    <location>
        <begin position="167"/>
        <end position="229"/>
    </location>
</feature>